<dbReference type="Proteomes" id="UP000663937">
    <property type="component" value="Chromosome"/>
</dbReference>
<keyword evidence="2" id="KW-0472">Membrane</keyword>
<evidence type="ECO:0000256" key="2">
    <source>
        <dbReference type="SAM" id="Phobius"/>
    </source>
</evidence>
<evidence type="ECO:0000313" key="3">
    <source>
        <dbReference type="EMBL" id="QTE27846.1"/>
    </source>
</evidence>
<reference evidence="3" key="1">
    <citation type="submission" date="2021-03" db="EMBL/GenBank/DDBJ databases">
        <title>Pengzhenrongella sicca gen. nov., sp. nov., a new member of suborder Micrococcineae isolated from High-Arctic tundra soil.</title>
        <authorList>
            <person name="Peng F."/>
        </authorList>
    </citation>
    <scope>NUCLEOTIDE SEQUENCE</scope>
    <source>
        <strain evidence="3">LRZ-2</strain>
    </source>
</reference>
<organism evidence="3 4">
    <name type="scientific">Pengzhenrongella sicca</name>
    <dbReference type="NCBI Taxonomy" id="2819238"/>
    <lineage>
        <taxon>Bacteria</taxon>
        <taxon>Bacillati</taxon>
        <taxon>Actinomycetota</taxon>
        <taxon>Actinomycetes</taxon>
        <taxon>Micrococcales</taxon>
        <taxon>Pengzhenrongella</taxon>
    </lineage>
</organism>
<evidence type="ECO:0000313" key="4">
    <source>
        <dbReference type="Proteomes" id="UP000663937"/>
    </source>
</evidence>
<feature type="region of interest" description="Disordered" evidence="1">
    <location>
        <begin position="1"/>
        <end position="45"/>
    </location>
</feature>
<dbReference type="EMBL" id="CP071868">
    <property type="protein sequence ID" value="QTE27846.1"/>
    <property type="molecule type" value="Genomic_DNA"/>
</dbReference>
<keyword evidence="4" id="KW-1185">Reference proteome</keyword>
<feature type="transmembrane region" description="Helical" evidence="2">
    <location>
        <begin position="77"/>
        <end position="98"/>
    </location>
</feature>
<feature type="compositionally biased region" description="Low complexity" evidence="1">
    <location>
        <begin position="1"/>
        <end position="34"/>
    </location>
</feature>
<evidence type="ECO:0000256" key="1">
    <source>
        <dbReference type="SAM" id="MobiDB-lite"/>
    </source>
</evidence>
<dbReference type="RefSeq" id="WP_227422062.1">
    <property type="nucleotide sequence ID" value="NZ_CP071868.1"/>
</dbReference>
<keyword evidence="2" id="KW-0812">Transmembrane</keyword>
<keyword evidence="2" id="KW-1133">Transmembrane helix</keyword>
<gene>
    <name evidence="3" type="ORF">J4E96_10455</name>
</gene>
<sequence>MPASTPAESPEPSESPESTETTESVESTDTPETTEPAEEPAIRAQDRWWWSPTMSLVAGAVVIGFQGDSIFGPDGIFLNRLVAAIGLVVAVSGLVRLVRAFRSHQESTRAS</sequence>
<dbReference type="AlphaFoldDB" id="A0A8A4ZB80"/>
<accession>A0A8A4ZB80</accession>
<protein>
    <submittedName>
        <fullName evidence="3">Uncharacterized protein</fullName>
    </submittedName>
</protein>
<proteinExistence type="predicted"/>
<name>A0A8A4ZB80_9MICO</name>
<dbReference type="KEGG" id="psic:J4E96_10455"/>